<evidence type="ECO:0000313" key="2">
    <source>
        <dbReference type="Proteomes" id="UP000066737"/>
    </source>
</evidence>
<organism evidence="1 2">
    <name type="scientific">Halobacterium hubeiense</name>
    <dbReference type="NCBI Taxonomy" id="1407499"/>
    <lineage>
        <taxon>Archaea</taxon>
        <taxon>Methanobacteriati</taxon>
        <taxon>Methanobacteriota</taxon>
        <taxon>Stenosarchaea group</taxon>
        <taxon>Halobacteria</taxon>
        <taxon>Halobacteriales</taxon>
        <taxon>Halobacteriaceae</taxon>
        <taxon>Halobacterium</taxon>
    </lineage>
</organism>
<protein>
    <submittedName>
        <fullName evidence="1">Uncharacterized protein</fullName>
    </submittedName>
</protein>
<dbReference type="GeneID" id="26658923"/>
<dbReference type="RefSeq" id="WP_143416420.1">
    <property type="nucleotide sequence ID" value="NZ_CEML01000002.1"/>
</dbReference>
<dbReference type="KEGG" id="hhb:Hhub_2276"/>
<sequence>MAPIFGVGRPVETKLFRRVHDRLSRTGGCVTVWYEPSQRDANEVVAEIDPVAFLEREYSASNVRLRVKFDLKGERPHYWIQWWNLESGRGFGWHADETDPAYGPVHLQVEYADGTTERRSADHIEDEHPYHTFERRLTSIPDQLSEITWNR</sequence>
<dbReference type="STRING" id="1407499.HHUB_2276"/>
<reference evidence="2" key="1">
    <citation type="journal article" date="2016" name="Environ. Microbiol.">
        <title>The complete genome of a viable archaeum isolated from 123-million-year-old rock salt.</title>
        <authorList>
            <person name="Jaakkola S.T."/>
            <person name="Pfeiffer F."/>
            <person name="Ravantti J.J."/>
            <person name="Guo Q."/>
            <person name="Liu Y."/>
            <person name="Chen X."/>
            <person name="Ma H."/>
            <person name="Yang C."/>
            <person name="Oksanen H.M."/>
            <person name="Bamford D.H."/>
        </authorList>
    </citation>
    <scope>NUCLEOTIDE SEQUENCE</scope>
    <source>
        <strain evidence="2">JI20-1</strain>
    </source>
</reference>
<evidence type="ECO:0000313" key="1">
    <source>
        <dbReference type="EMBL" id="CQH55747.1"/>
    </source>
</evidence>
<gene>
    <name evidence="1" type="ORF">HHUB_2276</name>
</gene>
<name>A0A0U5H4U9_9EURY</name>
<dbReference type="OrthoDB" id="165318at2157"/>
<keyword evidence="2" id="KW-1185">Reference proteome</keyword>
<dbReference type="AlphaFoldDB" id="A0A0U5H4U9"/>
<proteinExistence type="predicted"/>
<dbReference type="Proteomes" id="UP000066737">
    <property type="component" value="Chromosome I"/>
</dbReference>
<accession>A0A0U5H4U9</accession>
<dbReference type="EMBL" id="LN831302">
    <property type="protein sequence ID" value="CQH55747.1"/>
    <property type="molecule type" value="Genomic_DNA"/>
</dbReference>